<dbReference type="AlphaFoldDB" id="A0AAV9J6H4"/>
<evidence type="ECO:0000313" key="7">
    <source>
        <dbReference type="EMBL" id="KAK4540261.1"/>
    </source>
</evidence>
<name>A0AAV9J6H4_9PEZI</name>
<proteinExistence type="predicted"/>
<feature type="transmembrane region" description="Helical" evidence="5">
    <location>
        <begin position="20"/>
        <end position="42"/>
    </location>
</feature>
<accession>A0AAV9J6H4</accession>
<organism evidence="7 8">
    <name type="scientific">Oleoguttula mirabilis</name>
    <dbReference type="NCBI Taxonomy" id="1507867"/>
    <lineage>
        <taxon>Eukaryota</taxon>
        <taxon>Fungi</taxon>
        <taxon>Dikarya</taxon>
        <taxon>Ascomycota</taxon>
        <taxon>Pezizomycotina</taxon>
        <taxon>Dothideomycetes</taxon>
        <taxon>Dothideomycetidae</taxon>
        <taxon>Mycosphaerellales</taxon>
        <taxon>Teratosphaeriaceae</taxon>
        <taxon>Oleoguttula</taxon>
    </lineage>
</organism>
<dbReference type="GO" id="GO:0005737">
    <property type="term" value="C:cytoplasm"/>
    <property type="evidence" value="ECO:0007669"/>
    <property type="project" value="TreeGrafter"/>
</dbReference>
<feature type="domain" description="EXS" evidence="6">
    <location>
        <begin position="175"/>
        <end position="373"/>
    </location>
</feature>
<gene>
    <name evidence="7" type="ORF">LTR36_009666</name>
</gene>
<dbReference type="PANTHER" id="PTHR10783:SF46">
    <property type="entry name" value="PROTEIN ERD1 HOMOLOG 2"/>
    <property type="match status" value="1"/>
</dbReference>
<dbReference type="Proteomes" id="UP001324427">
    <property type="component" value="Unassembled WGS sequence"/>
</dbReference>
<dbReference type="PANTHER" id="PTHR10783">
    <property type="entry name" value="XENOTROPIC AND POLYTROPIC RETROVIRUS RECEPTOR 1-RELATED"/>
    <property type="match status" value="1"/>
</dbReference>
<feature type="transmembrane region" description="Helical" evidence="5">
    <location>
        <begin position="63"/>
        <end position="84"/>
    </location>
</feature>
<dbReference type="EMBL" id="JAVFHQ010000071">
    <property type="protein sequence ID" value="KAK4540261.1"/>
    <property type="molecule type" value="Genomic_DNA"/>
</dbReference>
<dbReference type="InterPro" id="IPR004342">
    <property type="entry name" value="EXS_C"/>
</dbReference>
<comment type="subcellular location">
    <subcellularLocation>
        <location evidence="1">Membrane</location>
        <topology evidence="1">Multi-pass membrane protein</topology>
    </subcellularLocation>
</comment>
<evidence type="ECO:0000256" key="2">
    <source>
        <dbReference type="ARBA" id="ARBA00022692"/>
    </source>
</evidence>
<evidence type="ECO:0000256" key="4">
    <source>
        <dbReference type="ARBA" id="ARBA00023136"/>
    </source>
</evidence>
<keyword evidence="8" id="KW-1185">Reference proteome</keyword>
<keyword evidence="2 5" id="KW-0812">Transmembrane</keyword>
<evidence type="ECO:0000259" key="6">
    <source>
        <dbReference type="PROSITE" id="PS51380"/>
    </source>
</evidence>
<evidence type="ECO:0000256" key="5">
    <source>
        <dbReference type="SAM" id="Phobius"/>
    </source>
</evidence>
<evidence type="ECO:0000313" key="8">
    <source>
        <dbReference type="Proteomes" id="UP001324427"/>
    </source>
</evidence>
<evidence type="ECO:0000256" key="1">
    <source>
        <dbReference type="ARBA" id="ARBA00004141"/>
    </source>
</evidence>
<dbReference type="GO" id="GO:0016020">
    <property type="term" value="C:membrane"/>
    <property type="evidence" value="ECO:0007669"/>
    <property type="project" value="UniProtKB-SubCell"/>
</dbReference>
<dbReference type="Pfam" id="PF03124">
    <property type="entry name" value="EXS"/>
    <property type="match status" value="1"/>
</dbReference>
<keyword evidence="3 5" id="KW-1133">Transmembrane helix</keyword>
<dbReference type="PROSITE" id="PS51380">
    <property type="entry name" value="EXS"/>
    <property type="match status" value="1"/>
</dbReference>
<feature type="transmembrane region" description="Helical" evidence="5">
    <location>
        <begin position="90"/>
        <end position="108"/>
    </location>
</feature>
<reference evidence="7 8" key="1">
    <citation type="submission" date="2021-11" db="EMBL/GenBank/DDBJ databases">
        <title>Black yeast isolated from Biological Soil Crust.</title>
        <authorList>
            <person name="Kurbessoian T."/>
        </authorList>
    </citation>
    <scope>NUCLEOTIDE SEQUENCE [LARGE SCALE GENOMIC DNA]</scope>
    <source>
        <strain evidence="7 8">CCFEE 5522</strain>
    </source>
</reference>
<keyword evidence="4 5" id="KW-0472">Membrane</keyword>
<protein>
    <recommendedName>
        <fullName evidence="6">EXS domain-containing protein</fullName>
    </recommendedName>
</protein>
<feature type="transmembrane region" description="Helical" evidence="5">
    <location>
        <begin position="242"/>
        <end position="261"/>
    </location>
</feature>
<comment type="caution">
    <text evidence="7">The sequence shown here is derived from an EMBL/GenBank/DDBJ whole genome shotgun (WGS) entry which is preliminary data.</text>
</comment>
<evidence type="ECO:0000256" key="3">
    <source>
        <dbReference type="ARBA" id="ARBA00022989"/>
    </source>
</evidence>
<sequence length="373" mass="42576">MSELDAGEELADPFNVLLPLPYRLVAVIVLGIWLWGLNLHVLQQHHIDAPALIHYQPRSSPPYLSVYRFAAALSAPAAASLLLFKSTTSGALIPNATLVLLLLALFIVPQRWLYPRNLWPIAGRSTFLSSLRRISIGGLARTEDGKFGDVLLADALTSYAKPLSELYIACWMMWARPASGRVDRNSIIAVPLLLAYPFAIRFRQCLIDSQPYNALKYATAFPAIALSTLMRLEHPPFIGHRALSYLWFLAALANAFYSFYWDVARDWDLTLFSPSQRSSSDYPFGLRRHRYFETNLYYAMVGVDLVLRFAWALKLSPHLEHFYDIEGGIFLLELLEVFRRFLWVFFRVETEHVRAKYPSDILLGEIGPRYDED</sequence>